<feature type="region of interest" description="Disordered" evidence="1">
    <location>
        <begin position="353"/>
        <end position="376"/>
    </location>
</feature>
<dbReference type="GO" id="GO:0030687">
    <property type="term" value="C:preribosome, large subunit precursor"/>
    <property type="evidence" value="ECO:0007669"/>
    <property type="project" value="TreeGrafter"/>
</dbReference>
<sequence length="559" mass="62549">MATLTQPAAPNGSQQPLYTCNTCGVAFRTGELQRTHMQSDWHRYNLKRRVAALPPLTAEAFSERVIANKATAAASAARARFEKRCEACEKAFYSEGAYSNHLGSQKHRILAARWNVRGTGTETESLVDSTFSLGEPMEVQSTTTESTVNGDTNDLVDEDAEEEFEEVVDRIRTVGLEDGSPPDPLSSRPGHPTPTTAQAERDHPMSPDKLGEDDEHDHQADVKQCLFCNYGSPTLDLNVLHMGRQHGFFVPEKDYLVDLDGLVNYLSETIQVLHTCLFCHKTLHSAHGIQTHMRDRGHCMVAYATEDEQMDIGEFYDFRSTYSDEESDEEEVDGGVSLGVKRAVKTKVQNDVGEDVDMDGDEDGWESDSTLSSVPTDEITSVPIDKKDTQYAKLDLHRHHSHTDPRPHKNTDGFHSHAHHTPTAVYHDDYELHLPSGRTAGHRSLRAYYRQNLRNYPTPEERAQQQLLTAGDERHVSDDENDAASETTETAADGGRGRQVVTRANGGLGMIGVSDAKKREVQAVEKRDLKRAQRAQNRYQAGNERRGNFQKHFRDPLLQ</sequence>
<feature type="region of interest" description="Disordered" evidence="1">
    <location>
        <begin position="174"/>
        <end position="216"/>
    </location>
</feature>
<accession>A0AAJ0DA18</accession>
<keyword evidence="4" id="KW-1185">Reference proteome</keyword>
<dbReference type="AlphaFoldDB" id="A0AAJ0DA18"/>
<reference evidence="3" key="1">
    <citation type="submission" date="2023-04" db="EMBL/GenBank/DDBJ databases">
        <title>Black Yeasts Isolated from many extreme environments.</title>
        <authorList>
            <person name="Coleine C."/>
            <person name="Stajich J.E."/>
            <person name="Selbmann L."/>
        </authorList>
    </citation>
    <scope>NUCLEOTIDE SEQUENCE</scope>
    <source>
        <strain evidence="3">CCFEE 5312</strain>
    </source>
</reference>
<comment type="caution">
    <text evidence="3">The sequence shown here is derived from an EMBL/GenBank/DDBJ whole genome shotgun (WGS) entry which is preliminary data.</text>
</comment>
<feature type="compositionally biased region" description="Polar residues" evidence="1">
    <location>
        <begin position="367"/>
        <end position="376"/>
    </location>
</feature>
<feature type="domain" description="C2H2-type" evidence="2">
    <location>
        <begin position="276"/>
        <end position="298"/>
    </location>
</feature>
<feature type="compositionally biased region" description="Low complexity" evidence="1">
    <location>
        <begin position="484"/>
        <end position="493"/>
    </location>
</feature>
<dbReference type="InterPro" id="IPR040025">
    <property type="entry name" value="Znf622/Rei1/Reh1"/>
</dbReference>
<feature type="domain" description="C2H2-type" evidence="2">
    <location>
        <begin position="85"/>
        <end position="107"/>
    </location>
</feature>
<dbReference type="PANTHER" id="PTHR13182:SF8">
    <property type="entry name" value="CYTOPLASMIC 60S SUBUNIT BIOGENESIS FACTOR ZNF622"/>
    <property type="match status" value="1"/>
</dbReference>
<feature type="compositionally biased region" description="Acidic residues" evidence="1">
    <location>
        <begin position="353"/>
        <end position="366"/>
    </location>
</feature>
<feature type="region of interest" description="Disordered" evidence="1">
    <location>
        <begin position="397"/>
        <end position="418"/>
    </location>
</feature>
<evidence type="ECO:0000313" key="4">
    <source>
        <dbReference type="Proteomes" id="UP001271007"/>
    </source>
</evidence>
<name>A0AAJ0DA18_9PEZI</name>
<evidence type="ECO:0000256" key="1">
    <source>
        <dbReference type="SAM" id="MobiDB-lite"/>
    </source>
</evidence>
<feature type="compositionally biased region" description="Basic and acidic residues" evidence="1">
    <location>
        <begin position="199"/>
        <end position="216"/>
    </location>
</feature>
<dbReference type="InterPro" id="IPR036236">
    <property type="entry name" value="Znf_C2H2_sf"/>
</dbReference>
<dbReference type="SUPFAM" id="SSF57667">
    <property type="entry name" value="beta-beta-alpha zinc fingers"/>
    <property type="match status" value="3"/>
</dbReference>
<dbReference type="EMBL" id="JAWDJX010000036">
    <property type="protein sequence ID" value="KAK3049867.1"/>
    <property type="molecule type" value="Genomic_DNA"/>
</dbReference>
<dbReference type="SMART" id="SM00355">
    <property type="entry name" value="ZnF_C2H2"/>
    <property type="match status" value="4"/>
</dbReference>
<feature type="compositionally biased region" description="Basic and acidic residues" evidence="1">
    <location>
        <begin position="402"/>
        <end position="415"/>
    </location>
</feature>
<evidence type="ECO:0000259" key="2">
    <source>
        <dbReference type="PROSITE" id="PS00028"/>
    </source>
</evidence>
<evidence type="ECO:0000313" key="3">
    <source>
        <dbReference type="EMBL" id="KAK3049867.1"/>
    </source>
</evidence>
<feature type="compositionally biased region" description="Basic and acidic residues" evidence="1">
    <location>
        <begin position="543"/>
        <end position="559"/>
    </location>
</feature>
<dbReference type="Pfam" id="PF12874">
    <property type="entry name" value="zf-met"/>
    <property type="match status" value="1"/>
</dbReference>
<dbReference type="PANTHER" id="PTHR13182">
    <property type="entry name" value="ZINC FINGER PROTEIN 622"/>
    <property type="match status" value="1"/>
</dbReference>
<dbReference type="PROSITE" id="PS00028">
    <property type="entry name" value="ZINC_FINGER_C2H2_1"/>
    <property type="match status" value="3"/>
</dbReference>
<feature type="region of interest" description="Disordered" evidence="1">
    <location>
        <begin position="519"/>
        <end position="559"/>
    </location>
</feature>
<dbReference type="GO" id="GO:0042273">
    <property type="term" value="P:ribosomal large subunit biogenesis"/>
    <property type="evidence" value="ECO:0007669"/>
    <property type="project" value="TreeGrafter"/>
</dbReference>
<dbReference type="Proteomes" id="UP001271007">
    <property type="component" value="Unassembled WGS sequence"/>
</dbReference>
<organism evidence="3 4">
    <name type="scientific">Extremus antarcticus</name>
    <dbReference type="NCBI Taxonomy" id="702011"/>
    <lineage>
        <taxon>Eukaryota</taxon>
        <taxon>Fungi</taxon>
        <taxon>Dikarya</taxon>
        <taxon>Ascomycota</taxon>
        <taxon>Pezizomycotina</taxon>
        <taxon>Dothideomycetes</taxon>
        <taxon>Dothideomycetidae</taxon>
        <taxon>Mycosphaerellales</taxon>
        <taxon>Extremaceae</taxon>
        <taxon>Extremus</taxon>
    </lineage>
</organism>
<protein>
    <submittedName>
        <fullName evidence="3">Pre-60S factor rei1</fullName>
    </submittedName>
</protein>
<feature type="domain" description="C2H2-type" evidence="2">
    <location>
        <begin position="20"/>
        <end position="42"/>
    </location>
</feature>
<feature type="region of interest" description="Disordered" evidence="1">
    <location>
        <begin position="454"/>
        <end position="500"/>
    </location>
</feature>
<dbReference type="InterPro" id="IPR013087">
    <property type="entry name" value="Znf_C2H2_type"/>
</dbReference>
<dbReference type="Pfam" id="PF12756">
    <property type="entry name" value="zf-C2H2_2"/>
    <property type="match status" value="1"/>
</dbReference>
<proteinExistence type="predicted"/>
<feature type="compositionally biased region" description="Basic and acidic residues" evidence="1">
    <location>
        <begin position="519"/>
        <end position="531"/>
    </location>
</feature>
<dbReference type="InterPro" id="IPR041661">
    <property type="entry name" value="ZN622/Rei1/Reh1_Znf-C2H2"/>
</dbReference>
<gene>
    <name evidence="3" type="primary">REI1</name>
    <name evidence="3" type="ORF">LTR09_008787</name>
</gene>